<dbReference type="CDD" id="cd19142">
    <property type="entry name" value="AKR_AKR6B1"/>
    <property type="match status" value="1"/>
</dbReference>
<feature type="domain" description="NADP-dependent oxidoreductase" evidence="11">
    <location>
        <begin position="276"/>
        <end position="561"/>
    </location>
</feature>
<dbReference type="EMBL" id="OE000923">
    <property type="protein sequence ID" value="CAD7455462.1"/>
    <property type="molecule type" value="Genomic_DNA"/>
</dbReference>
<dbReference type="AlphaFoldDB" id="A0A7R9ICA2"/>
<evidence type="ECO:0000256" key="10">
    <source>
        <dbReference type="SAM" id="MobiDB-lite"/>
    </source>
</evidence>
<keyword evidence="7" id="KW-0630">Potassium</keyword>
<evidence type="ECO:0000256" key="7">
    <source>
        <dbReference type="ARBA" id="ARBA00022958"/>
    </source>
</evidence>
<dbReference type="PANTHER" id="PTHR43150">
    <property type="entry name" value="HYPERKINETIC, ISOFORM M"/>
    <property type="match status" value="1"/>
</dbReference>
<dbReference type="GO" id="GO:0005737">
    <property type="term" value="C:cytoplasm"/>
    <property type="evidence" value="ECO:0007669"/>
    <property type="project" value="UniProtKB-SubCell"/>
</dbReference>
<keyword evidence="6" id="KW-0521">NADP</keyword>
<dbReference type="GO" id="GO:0044325">
    <property type="term" value="F:transmembrane transporter binding"/>
    <property type="evidence" value="ECO:0007669"/>
    <property type="project" value="TreeGrafter"/>
</dbReference>
<keyword evidence="8" id="KW-0560">Oxidoreductase</keyword>
<dbReference type="InterPro" id="IPR005983">
    <property type="entry name" value="K_chnl_volt-dep_bsu_KCNAB"/>
</dbReference>
<evidence type="ECO:0000256" key="9">
    <source>
        <dbReference type="ARBA" id="ARBA00023065"/>
    </source>
</evidence>
<evidence type="ECO:0000256" key="1">
    <source>
        <dbReference type="ARBA" id="ARBA00004496"/>
    </source>
</evidence>
<keyword evidence="3" id="KW-0813">Transport</keyword>
<organism evidence="12">
    <name type="scientific">Timema tahoe</name>
    <dbReference type="NCBI Taxonomy" id="61484"/>
    <lineage>
        <taxon>Eukaryota</taxon>
        <taxon>Metazoa</taxon>
        <taxon>Ecdysozoa</taxon>
        <taxon>Arthropoda</taxon>
        <taxon>Hexapoda</taxon>
        <taxon>Insecta</taxon>
        <taxon>Pterygota</taxon>
        <taxon>Neoptera</taxon>
        <taxon>Polyneoptera</taxon>
        <taxon>Phasmatodea</taxon>
        <taxon>Timematodea</taxon>
        <taxon>Timematoidea</taxon>
        <taxon>Timematidae</taxon>
        <taxon>Timema</taxon>
    </lineage>
</organism>
<evidence type="ECO:0000313" key="12">
    <source>
        <dbReference type="EMBL" id="CAD7455462.1"/>
    </source>
</evidence>
<dbReference type="GO" id="GO:1901379">
    <property type="term" value="P:regulation of potassium ion transmembrane transport"/>
    <property type="evidence" value="ECO:0007669"/>
    <property type="project" value="TreeGrafter"/>
</dbReference>
<dbReference type="Gene3D" id="3.20.20.100">
    <property type="entry name" value="NADP-dependent oxidoreductase domain"/>
    <property type="match status" value="1"/>
</dbReference>
<evidence type="ECO:0000256" key="5">
    <source>
        <dbReference type="ARBA" id="ARBA00022538"/>
    </source>
</evidence>
<protein>
    <recommendedName>
        <fullName evidence="11">NADP-dependent oxidoreductase domain-containing protein</fullName>
    </recommendedName>
</protein>
<dbReference type="GO" id="GO:0008076">
    <property type="term" value="C:voltage-gated potassium channel complex"/>
    <property type="evidence" value="ECO:0007669"/>
    <property type="project" value="TreeGrafter"/>
</dbReference>
<dbReference type="InterPro" id="IPR023210">
    <property type="entry name" value="NADP_OxRdtase_dom"/>
</dbReference>
<comment type="similarity">
    <text evidence="2">Belongs to the shaker potassium channel beta subunit family.</text>
</comment>
<dbReference type="GO" id="GO:0016491">
    <property type="term" value="F:oxidoreductase activity"/>
    <property type="evidence" value="ECO:0007669"/>
    <property type="project" value="UniProtKB-KW"/>
</dbReference>
<comment type="subcellular location">
    <subcellularLocation>
        <location evidence="1">Cytoplasm</location>
    </subcellularLocation>
</comment>
<dbReference type="PANTHER" id="PTHR43150:SF2">
    <property type="entry name" value="HYPERKINETIC, ISOFORM M"/>
    <property type="match status" value="1"/>
</dbReference>
<evidence type="ECO:0000256" key="4">
    <source>
        <dbReference type="ARBA" id="ARBA00022490"/>
    </source>
</evidence>
<evidence type="ECO:0000256" key="6">
    <source>
        <dbReference type="ARBA" id="ARBA00022857"/>
    </source>
</evidence>
<keyword evidence="4" id="KW-0963">Cytoplasm</keyword>
<evidence type="ECO:0000256" key="3">
    <source>
        <dbReference type="ARBA" id="ARBA00022448"/>
    </source>
</evidence>
<dbReference type="NCBIfam" id="TIGR01293">
    <property type="entry name" value="Kv_beta"/>
    <property type="match status" value="1"/>
</dbReference>
<dbReference type="GO" id="GO:0005249">
    <property type="term" value="F:voltage-gated potassium channel activity"/>
    <property type="evidence" value="ECO:0007669"/>
    <property type="project" value="InterPro"/>
</dbReference>
<dbReference type="InterPro" id="IPR005399">
    <property type="entry name" value="K_chnl_volt-dep_bsu_KCNAB-rel"/>
</dbReference>
<dbReference type="InterPro" id="IPR036812">
    <property type="entry name" value="NAD(P)_OxRdtase_dom_sf"/>
</dbReference>
<dbReference type="SUPFAM" id="SSF51430">
    <property type="entry name" value="NAD(P)-linked oxidoreductase"/>
    <property type="match status" value="1"/>
</dbReference>
<accession>A0A7R9ICA2</accession>
<evidence type="ECO:0000256" key="8">
    <source>
        <dbReference type="ARBA" id="ARBA00023002"/>
    </source>
</evidence>
<dbReference type="GO" id="GO:0015459">
    <property type="term" value="F:potassium channel regulator activity"/>
    <property type="evidence" value="ECO:0007669"/>
    <property type="project" value="TreeGrafter"/>
</dbReference>
<reference evidence="12" key="1">
    <citation type="submission" date="2020-11" db="EMBL/GenBank/DDBJ databases">
        <authorList>
            <person name="Tran Van P."/>
        </authorList>
    </citation>
    <scope>NUCLEOTIDE SEQUENCE</scope>
</reference>
<dbReference type="PRINTS" id="PR01577">
    <property type="entry name" value="KCNABCHANNEL"/>
</dbReference>
<keyword evidence="5" id="KW-0633">Potassium transport</keyword>
<evidence type="ECO:0000259" key="11">
    <source>
        <dbReference type="Pfam" id="PF00248"/>
    </source>
</evidence>
<name>A0A7R9ICA2_9NEOP</name>
<dbReference type="Pfam" id="PF00248">
    <property type="entry name" value="Aldo_ket_red"/>
    <property type="match status" value="1"/>
</dbReference>
<proteinExistence type="inferred from homology"/>
<sequence>MKKAPVHVAEIQTSTSRPPRHQQSSLLQYRRLRPYDHPVDLLNPRPVFASSRPIIRLWRQQACLDLLHSDVTRRRKGRITSFTAARHSVLFFSGRRACDGPACVGVHCSKSDFVVVSAIGLEKNHSDYLSGSRVVRCTRICVDGEWKMYLGETTFNAFERDSNLSPPVIGSIVYHESSALDYAATKAGYVELAPIASLDCMEEFQSTNEHLTQGAPTKEQLLQGLAQQTPVSVTNNSLAPRQSSITPGLRYRNLGKSGLRVSNVGLGYERGLPLAGTWVTFGNGTSSEEQAEEVINLAYDSGINLFDLSEAYSGPRAEIELGRILQRQGWKRSSYVVTTKIYWNTKSEERGLSRKHVIESVRASLARLQLGYVDVVIIHKADAMCPMEEVVRAMNHVINQGWAMYWGTARWTPVEVMEAYTNCRQFNCVTPICEQTEYHMFCREKTELYMPELYNKIGVGLMTWSPLTMGLVSGKLEDGGMPLFARASFKGYTWIKERLQPEETRRQQDKLKDIAQLSEKLGCTVSQLAIAWCLKNESVQCLLLGAATVEQLYESIQSLQVTTRPSGSMTQGLQLVPKLNTTTMTELERILDNKPTRPPMVSTLALR</sequence>
<evidence type="ECO:0000256" key="2">
    <source>
        <dbReference type="ARBA" id="ARBA00006515"/>
    </source>
</evidence>
<feature type="compositionally biased region" description="Polar residues" evidence="10">
    <location>
        <begin position="11"/>
        <end position="24"/>
    </location>
</feature>
<keyword evidence="9" id="KW-0406">Ion transport</keyword>
<feature type="region of interest" description="Disordered" evidence="10">
    <location>
        <begin position="1"/>
        <end position="24"/>
    </location>
</feature>
<gene>
    <name evidence="12" type="ORF">TTEB3V08_LOCUS3531</name>
</gene>